<name>A0ACC2GHR7_DALPE</name>
<proteinExistence type="predicted"/>
<dbReference type="EMBL" id="CM055740">
    <property type="protein sequence ID" value="KAJ8003060.1"/>
    <property type="molecule type" value="Genomic_DNA"/>
</dbReference>
<protein>
    <submittedName>
        <fullName evidence="1">Uncharacterized protein</fullName>
    </submittedName>
</protein>
<organism evidence="1 2">
    <name type="scientific">Dallia pectoralis</name>
    <name type="common">Alaska blackfish</name>
    <dbReference type="NCBI Taxonomy" id="75939"/>
    <lineage>
        <taxon>Eukaryota</taxon>
        <taxon>Metazoa</taxon>
        <taxon>Chordata</taxon>
        <taxon>Craniata</taxon>
        <taxon>Vertebrata</taxon>
        <taxon>Euteleostomi</taxon>
        <taxon>Actinopterygii</taxon>
        <taxon>Neopterygii</taxon>
        <taxon>Teleostei</taxon>
        <taxon>Protacanthopterygii</taxon>
        <taxon>Esociformes</taxon>
        <taxon>Umbridae</taxon>
        <taxon>Dallia</taxon>
    </lineage>
</organism>
<sequence length="492" mass="54867">MFSGLLFRAFSFSLLLFEGGNCHPAEKENPVLHGYPLRSTESKIYGGVPAPYRDDSALLEIGGFPRSDPDTLSVGKNHRSPGRKPDPRFLAVQKGAFPKSKEPGLFKQYVSTSTKPRRLSLTKVEPVTGPTTEQNYPQLSRHPTGLEPNVFIPTPVSRTFVKEPEQHFVNRHRHIPVQQEHEGVAYKPNGFQNAGFDLGSRPSASSSYNAQTDQAPDIQWANKAYQTSIARRAQTPSTSSSGESSPYKRNSYGSAIKVKPHSISILFPEHTSSKPPGRSDSVQRRKVPTSPKRIASRPGFRFPPFGDFQDSEEDLSSFDGHADYAPIAQQQNIAAQPGYVSSVPKSAASGYFGPGRKSSSSRSVLFPEPIRNQPLGEWKTPEQQVDASVNKKPEYVISRSRVQHPASTGIDNQNRDVSPSKEDYVDTERQLTVPFRRQTSPQKPLHERQELGNMVKDVSFSSVYDLKNFVKSMRNTFLKPDNFYTFPNNLED</sequence>
<dbReference type="Proteomes" id="UP001157502">
    <property type="component" value="Chromosome 13"/>
</dbReference>
<accession>A0ACC2GHR7</accession>
<comment type="caution">
    <text evidence="1">The sequence shown here is derived from an EMBL/GenBank/DDBJ whole genome shotgun (WGS) entry which is preliminary data.</text>
</comment>
<gene>
    <name evidence="1" type="ORF">DPEC_G00165430</name>
</gene>
<evidence type="ECO:0000313" key="2">
    <source>
        <dbReference type="Proteomes" id="UP001157502"/>
    </source>
</evidence>
<keyword evidence="2" id="KW-1185">Reference proteome</keyword>
<evidence type="ECO:0000313" key="1">
    <source>
        <dbReference type="EMBL" id="KAJ8003060.1"/>
    </source>
</evidence>
<reference evidence="1" key="1">
    <citation type="submission" date="2021-05" db="EMBL/GenBank/DDBJ databases">
        <authorList>
            <person name="Pan Q."/>
            <person name="Jouanno E."/>
            <person name="Zahm M."/>
            <person name="Klopp C."/>
            <person name="Cabau C."/>
            <person name="Louis A."/>
            <person name="Berthelot C."/>
            <person name="Parey E."/>
            <person name="Roest Crollius H."/>
            <person name="Montfort J."/>
            <person name="Robinson-Rechavi M."/>
            <person name="Bouchez O."/>
            <person name="Lampietro C."/>
            <person name="Lopez Roques C."/>
            <person name="Donnadieu C."/>
            <person name="Postlethwait J."/>
            <person name="Bobe J."/>
            <person name="Dillon D."/>
            <person name="Chandos A."/>
            <person name="von Hippel F."/>
            <person name="Guiguen Y."/>
        </authorList>
    </citation>
    <scope>NUCLEOTIDE SEQUENCE</scope>
    <source>
        <strain evidence="1">YG-Jan2019</strain>
    </source>
</reference>